<feature type="compositionally biased region" description="Basic and acidic residues" evidence="1">
    <location>
        <begin position="111"/>
        <end position="124"/>
    </location>
</feature>
<dbReference type="Proteomes" id="UP001457282">
    <property type="component" value="Unassembled WGS sequence"/>
</dbReference>
<organism evidence="2 3">
    <name type="scientific">Rubus argutus</name>
    <name type="common">Southern blackberry</name>
    <dbReference type="NCBI Taxonomy" id="59490"/>
    <lineage>
        <taxon>Eukaryota</taxon>
        <taxon>Viridiplantae</taxon>
        <taxon>Streptophyta</taxon>
        <taxon>Embryophyta</taxon>
        <taxon>Tracheophyta</taxon>
        <taxon>Spermatophyta</taxon>
        <taxon>Magnoliopsida</taxon>
        <taxon>eudicotyledons</taxon>
        <taxon>Gunneridae</taxon>
        <taxon>Pentapetalae</taxon>
        <taxon>rosids</taxon>
        <taxon>fabids</taxon>
        <taxon>Rosales</taxon>
        <taxon>Rosaceae</taxon>
        <taxon>Rosoideae</taxon>
        <taxon>Rosoideae incertae sedis</taxon>
        <taxon>Rubus</taxon>
    </lineage>
</organism>
<evidence type="ECO:0000313" key="3">
    <source>
        <dbReference type="Proteomes" id="UP001457282"/>
    </source>
</evidence>
<protein>
    <submittedName>
        <fullName evidence="2">Uncharacterized protein</fullName>
    </submittedName>
</protein>
<proteinExistence type="predicted"/>
<dbReference type="EMBL" id="JBEDUW010000007">
    <property type="protein sequence ID" value="KAK9911088.1"/>
    <property type="molecule type" value="Genomic_DNA"/>
</dbReference>
<evidence type="ECO:0000256" key="1">
    <source>
        <dbReference type="SAM" id="MobiDB-lite"/>
    </source>
</evidence>
<gene>
    <name evidence="2" type="ORF">M0R45_035011</name>
</gene>
<feature type="compositionally biased region" description="Basic and acidic residues" evidence="1">
    <location>
        <begin position="32"/>
        <end position="45"/>
    </location>
</feature>
<comment type="caution">
    <text evidence="2">The sequence shown here is derived from an EMBL/GenBank/DDBJ whole genome shotgun (WGS) entry which is preliminary data.</text>
</comment>
<name>A0AAW1VUV8_RUBAR</name>
<feature type="region of interest" description="Disordered" evidence="1">
    <location>
        <begin position="97"/>
        <end position="129"/>
    </location>
</feature>
<sequence length="387" mass="43390">MELLATNCSSLKVSLLKNVELRIYEHERTENVGREEAGERQKEGRGEEEEIQAVDHLPAQHPVEQCSIGKVSREELEAGGQQEIMREKEEVLVIKEPPSQPPAERYSIGHARSEEESGALKEGSDSEDEVQIIEVKQSQSSVVAHPRRSIQALGFLESFILQHPGFCTLASTNAASIPNSHGVARAKAKIQRISTLSVDEVMEAECFQHFKSSLDVLLKADDRAGAQLANIEHVLGKLAFLESKYPTASEATNEVNEASKRKSLLEQGVEIYTRRSSEAQKEESELLNHINERKLMIEDLKEKLAAEEAGLKELEKSHGTHKTKMSECNSECEQAQQLLYNHCIHEKTWVMKAVQAKNDFISIEATWVQMQKILPFISGWKEEATTP</sequence>
<reference evidence="2 3" key="1">
    <citation type="journal article" date="2023" name="G3 (Bethesda)">
        <title>A chromosome-length genome assembly and annotation of blackberry (Rubus argutus, cv. 'Hillquist').</title>
        <authorList>
            <person name="Bruna T."/>
            <person name="Aryal R."/>
            <person name="Dudchenko O."/>
            <person name="Sargent D.J."/>
            <person name="Mead D."/>
            <person name="Buti M."/>
            <person name="Cavallini A."/>
            <person name="Hytonen T."/>
            <person name="Andres J."/>
            <person name="Pham M."/>
            <person name="Weisz D."/>
            <person name="Mascagni F."/>
            <person name="Usai G."/>
            <person name="Natali L."/>
            <person name="Bassil N."/>
            <person name="Fernandez G.E."/>
            <person name="Lomsadze A."/>
            <person name="Armour M."/>
            <person name="Olukolu B."/>
            <person name="Poorten T."/>
            <person name="Britton C."/>
            <person name="Davik J."/>
            <person name="Ashrafi H."/>
            <person name="Aiden E.L."/>
            <person name="Borodovsky M."/>
            <person name="Worthington M."/>
        </authorList>
    </citation>
    <scope>NUCLEOTIDE SEQUENCE [LARGE SCALE GENOMIC DNA]</scope>
    <source>
        <strain evidence="2">PI 553951</strain>
    </source>
</reference>
<evidence type="ECO:0000313" key="2">
    <source>
        <dbReference type="EMBL" id="KAK9911088.1"/>
    </source>
</evidence>
<dbReference type="AlphaFoldDB" id="A0AAW1VUV8"/>
<accession>A0AAW1VUV8</accession>
<keyword evidence="3" id="KW-1185">Reference proteome</keyword>
<feature type="region of interest" description="Disordered" evidence="1">
    <location>
        <begin position="32"/>
        <end position="55"/>
    </location>
</feature>